<dbReference type="RefSeq" id="WP_091259678.1">
    <property type="nucleotide sequence ID" value="NZ_FNDE01000002.1"/>
</dbReference>
<accession>A0A1G7WNY2</accession>
<organism evidence="1 2">
    <name type="scientific">Aneurinibacillus thermoaerophilus</name>
    <dbReference type="NCBI Taxonomy" id="143495"/>
    <lineage>
        <taxon>Bacteria</taxon>
        <taxon>Bacillati</taxon>
        <taxon>Bacillota</taxon>
        <taxon>Bacilli</taxon>
        <taxon>Bacillales</taxon>
        <taxon>Paenibacillaceae</taxon>
        <taxon>Aneurinibacillus group</taxon>
        <taxon>Aneurinibacillus</taxon>
    </lineage>
</organism>
<reference evidence="1 2" key="1">
    <citation type="submission" date="2016-10" db="EMBL/GenBank/DDBJ databases">
        <authorList>
            <person name="de Groot N.N."/>
        </authorList>
    </citation>
    <scope>NUCLEOTIDE SEQUENCE [LARGE SCALE GENOMIC DNA]</scope>
    <source>
        <strain evidence="1 2">L 420-91</strain>
    </source>
</reference>
<proteinExistence type="predicted"/>
<dbReference type="EMBL" id="FNDE01000002">
    <property type="protein sequence ID" value="SDG73623.1"/>
    <property type="molecule type" value="Genomic_DNA"/>
</dbReference>
<name>A0A1G7WNY2_ANETH</name>
<gene>
    <name evidence="1" type="ORF">SAMN04489735_100234</name>
</gene>
<evidence type="ECO:0000313" key="1">
    <source>
        <dbReference type="EMBL" id="SDG73623.1"/>
    </source>
</evidence>
<evidence type="ECO:0000313" key="2">
    <source>
        <dbReference type="Proteomes" id="UP000198956"/>
    </source>
</evidence>
<protein>
    <submittedName>
        <fullName evidence="1">Uncharacterized protein</fullName>
    </submittedName>
</protein>
<dbReference type="Proteomes" id="UP000198956">
    <property type="component" value="Unassembled WGS sequence"/>
</dbReference>
<dbReference type="OrthoDB" id="2890091at2"/>
<dbReference type="AlphaFoldDB" id="A0A1G7WNY2"/>
<sequence length="94" mass="11274">MPKYYPNRFTGELLEASKVWAKNKTKLREEGYITDFFKPNCYNGQDYYILRKEENGEYQFTKVSRFGTKNKLQLLLLTGWEIIKEPEPKLREAK</sequence>